<dbReference type="AlphaFoldDB" id="A0A7W3MVR5"/>
<dbReference type="SMART" id="SM00422">
    <property type="entry name" value="HTH_MERR"/>
    <property type="match status" value="1"/>
</dbReference>
<dbReference type="EMBL" id="JACJII010000001">
    <property type="protein sequence ID" value="MBA9002799.1"/>
    <property type="molecule type" value="Genomic_DNA"/>
</dbReference>
<organism evidence="3 4">
    <name type="scientific">Thermomonospora cellulosilytica</name>
    <dbReference type="NCBI Taxonomy" id="1411118"/>
    <lineage>
        <taxon>Bacteria</taxon>
        <taxon>Bacillati</taxon>
        <taxon>Actinomycetota</taxon>
        <taxon>Actinomycetes</taxon>
        <taxon>Streptosporangiales</taxon>
        <taxon>Thermomonosporaceae</taxon>
        <taxon>Thermomonospora</taxon>
    </lineage>
</organism>
<gene>
    <name evidence="3" type="ORF">HNR21_001681</name>
</gene>
<evidence type="ECO:0000313" key="4">
    <source>
        <dbReference type="Proteomes" id="UP000539313"/>
    </source>
</evidence>
<dbReference type="Gene3D" id="1.10.1660.10">
    <property type="match status" value="1"/>
</dbReference>
<dbReference type="InterPro" id="IPR047057">
    <property type="entry name" value="MerR_fam"/>
</dbReference>
<dbReference type="PROSITE" id="PS00552">
    <property type="entry name" value="HTH_MERR_1"/>
    <property type="match status" value="1"/>
</dbReference>
<dbReference type="PROSITE" id="PS50937">
    <property type="entry name" value="HTH_MERR_2"/>
    <property type="match status" value="1"/>
</dbReference>
<dbReference type="GO" id="GO:0003700">
    <property type="term" value="F:DNA-binding transcription factor activity"/>
    <property type="evidence" value="ECO:0007669"/>
    <property type="project" value="InterPro"/>
</dbReference>
<dbReference type="Pfam" id="PF13411">
    <property type="entry name" value="MerR_1"/>
    <property type="match status" value="1"/>
</dbReference>
<accession>A0A7W3MVR5</accession>
<dbReference type="PANTHER" id="PTHR30204:SF97">
    <property type="entry name" value="MERR FAMILY REGULATORY PROTEIN"/>
    <property type="match status" value="1"/>
</dbReference>
<feature type="domain" description="HTH merR-type" evidence="2">
    <location>
        <begin position="4"/>
        <end position="72"/>
    </location>
</feature>
<proteinExistence type="predicted"/>
<name>A0A7W3MVR5_9ACTN</name>
<protein>
    <submittedName>
        <fullName evidence="3">DNA-binding transcriptional MerR regulator</fullName>
    </submittedName>
</protein>
<dbReference type="InterPro" id="IPR000551">
    <property type="entry name" value="MerR-type_HTH_dom"/>
</dbReference>
<dbReference type="Proteomes" id="UP000539313">
    <property type="component" value="Unassembled WGS sequence"/>
</dbReference>
<sequence>MGEQLTIGELANRTGVATSALRYWEELGLLPAPARVSGQRRYPPSAVGLVGAILLLRDVGFTLREVKAFIAARSQAGDGWRELHRRKLTELDQRIAQAQAARTAIAHALACPHEDIFECPHFAGVVAARLAGSSLEQAHPH</sequence>
<dbReference type="InterPro" id="IPR009061">
    <property type="entry name" value="DNA-bd_dom_put_sf"/>
</dbReference>
<dbReference type="PANTHER" id="PTHR30204">
    <property type="entry name" value="REDOX-CYCLING DRUG-SENSING TRANSCRIPTIONAL ACTIVATOR SOXR"/>
    <property type="match status" value="1"/>
</dbReference>
<evidence type="ECO:0000256" key="1">
    <source>
        <dbReference type="ARBA" id="ARBA00023125"/>
    </source>
</evidence>
<keyword evidence="4" id="KW-1185">Reference proteome</keyword>
<dbReference type="PRINTS" id="PR00040">
    <property type="entry name" value="HTHMERR"/>
</dbReference>
<keyword evidence="1 3" id="KW-0238">DNA-binding</keyword>
<comment type="caution">
    <text evidence="3">The sequence shown here is derived from an EMBL/GenBank/DDBJ whole genome shotgun (WGS) entry which is preliminary data.</text>
</comment>
<evidence type="ECO:0000313" key="3">
    <source>
        <dbReference type="EMBL" id="MBA9002799.1"/>
    </source>
</evidence>
<reference evidence="3 4" key="1">
    <citation type="submission" date="2020-08" db="EMBL/GenBank/DDBJ databases">
        <title>Sequencing the genomes of 1000 actinobacteria strains.</title>
        <authorList>
            <person name="Klenk H.-P."/>
        </authorList>
    </citation>
    <scope>NUCLEOTIDE SEQUENCE [LARGE SCALE GENOMIC DNA]</scope>
    <source>
        <strain evidence="3 4">DSM 45823</strain>
    </source>
</reference>
<dbReference type="GO" id="GO:0003677">
    <property type="term" value="F:DNA binding"/>
    <property type="evidence" value="ECO:0007669"/>
    <property type="project" value="UniProtKB-KW"/>
</dbReference>
<dbReference type="SUPFAM" id="SSF46955">
    <property type="entry name" value="Putative DNA-binding domain"/>
    <property type="match status" value="1"/>
</dbReference>
<dbReference type="RefSeq" id="WP_182704730.1">
    <property type="nucleotide sequence ID" value="NZ_JACJII010000001.1"/>
</dbReference>
<evidence type="ECO:0000259" key="2">
    <source>
        <dbReference type="PROSITE" id="PS50937"/>
    </source>
</evidence>